<evidence type="ECO:0000313" key="3">
    <source>
        <dbReference type="Proteomes" id="UP001153069"/>
    </source>
</evidence>
<sequence>MSLSKDDNCYVANARMAAGLDNVIRCASTDVLAGADTSGSDIGTFDAAILRQAGLIFDLRSPSERNEAQAQTWMSTVANEPFVVKELDTEISYSEAELSGLLQTNPRLVVRLDVLSPSRFMSHLEQNWLTPGQTMQANLFKIVDGNRLHNLRMETLNSKGLLGLNEAILETGKQGLCTALQLITLHLEQQAKNDNVEDSSPKNFDLIAIHCVQGKDRTGLLVMLCQAMMGVSDDHIIEDYYKSHNVKGRRKEQKTSAAMERATATTSNKKKASAEVKLDRSIFHSAPREVMQATVEYLRSNYGSIAPGYLEQIGFDASWQQRFQVAASGRKAPALLSKL</sequence>
<comment type="caution">
    <text evidence="2">The sequence shown here is derived from an EMBL/GenBank/DDBJ whole genome shotgun (WGS) entry which is preliminary data.</text>
</comment>
<dbReference type="AlphaFoldDB" id="A0A9N8HYG9"/>
<keyword evidence="3" id="KW-1185">Reference proteome</keyword>
<dbReference type="Proteomes" id="UP001153069">
    <property type="component" value="Unassembled WGS sequence"/>
</dbReference>
<dbReference type="SUPFAM" id="SSF52799">
    <property type="entry name" value="(Phosphotyrosine protein) phosphatases II"/>
    <property type="match status" value="1"/>
</dbReference>
<proteinExistence type="predicted"/>
<organism evidence="2 3">
    <name type="scientific">Seminavis robusta</name>
    <dbReference type="NCBI Taxonomy" id="568900"/>
    <lineage>
        <taxon>Eukaryota</taxon>
        <taxon>Sar</taxon>
        <taxon>Stramenopiles</taxon>
        <taxon>Ochrophyta</taxon>
        <taxon>Bacillariophyta</taxon>
        <taxon>Bacillariophyceae</taxon>
        <taxon>Bacillariophycidae</taxon>
        <taxon>Naviculales</taxon>
        <taxon>Naviculaceae</taxon>
        <taxon>Seminavis</taxon>
    </lineage>
</organism>
<dbReference type="OrthoDB" id="449382at2759"/>
<accession>A0A9N8HYG9</accession>
<dbReference type="Pfam" id="PF13350">
    <property type="entry name" value="Y_phosphatase3"/>
    <property type="match status" value="1"/>
</dbReference>
<reference evidence="2" key="1">
    <citation type="submission" date="2020-06" db="EMBL/GenBank/DDBJ databases">
        <authorList>
            <consortium name="Plant Systems Biology data submission"/>
        </authorList>
    </citation>
    <scope>NUCLEOTIDE SEQUENCE</scope>
    <source>
        <strain evidence="2">D6</strain>
    </source>
</reference>
<dbReference type="GO" id="GO:0004721">
    <property type="term" value="F:phosphoprotein phosphatase activity"/>
    <property type="evidence" value="ECO:0007669"/>
    <property type="project" value="InterPro"/>
</dbReference>
<evidence type="ECO:0000256" key="1">
    <source>
        <dbReference type="SAM" id="MobiDB-lite"/>
    </source>
</evidence>
<dbReference type="InterPro" id="IPR029021">
    <property type="entry name" value="Prot-tyrosine_phosphatase-like"/>
</dbReference>
<gene>
    <name evidence="2" type="ORF">SEMRO_2851_G338590.1</name>
</gene>
<protein>
    <submittedName>
        <fullName evidence="2">Inherit from COG: protein tyrosine serine phosphatase</fullName>
    </submittedName>
</protein>
<name>A0A9N8HYG9_9STRA</name>
<dbReference type="InterPro" id="IPR016130">
    <property type="entry name" value="Tyr_Pase_AS"/>
</dbReference>
<dbReference type="EMBL" id="CAICTM010002849">
    <property type="protein sequence ID" value="CAB9530367.1"/>
    <property type="molecule type" value="Genomic_DNA"/>
</dbReference>
<dbReference type="PROSITE" id="PS00383">
    <property type="entry name" value="TYR_PHOSPHATASE_1"/>
    <property type="match status" value="1"/>
</dbReference>
<dbReference type="InterPro" id="IPR026893">
    <property type="entry name" value="Tyr/Ser_Pase_IphP-type"/>
</dbReference>
<feature type="region of interest" description="Disordered" evidence="1">
    <location>
        <begin position="248"/>
        <end position="271"/>
    </location>
</feature>
<evidence type="ECO:0000313" key="2">
    <source>
        <dbReference type="EMBL" id="CAB9530367.1"/>
    </source>
</evidence>
<dbReference type="Gene3D" id="3.90.190.10">
    <property type="entry name" value="Protein tyrosine phosphatase superfamily"/>
    <property type="match status" value="1"/>
</dbReference>